<keyword evidence="2" id="KW-1185">Reference proteome</keyword>
<evidence type="ECO:0000313" key="1">
    <source>
        <dbReference type="EMBL" id="WTY36904.1"/>
    </source>
</evidence>
<name>A0ABZ1NA97_9NOCA</name>
<reference evidence="1 2" key="1">
    <citation type="submission" date="2022-10" db="EMBL/GenBank/DDBJ databases">
        <title>The complete genomes of actinobacterial strains from the NBC collection.</title>
        <authorList>
            <person name="Joergensen T.S."/>
            <person name="Alvarez Arevalo M."/>
            <person name="Sterndorff E.B."/>
            <person name="Faurdal D."/>
            <person name="Vuksanovic O."/>
            <person name="Mourched A.-S."/>
            <person name="Charusanti P."/>
            <person name="Shaw S."/>
            <person name="Blin K."/>
            <person name="Weber T."/>
        </authorList>
    </citation>
    <scope>NUCLEOTIDE SEQUENCE [LARGE SCALE GENOMIC DNA]</scope>
    <source>
        <strain evidence="1 2">NBC_01413</strain>
    </source>
</reference>
<gene>
    <name evidence="1" type="ORF">OG308_03155</name>
</gene>
<dbReference type="EMBL" id="CP109527">
    <property type="protein sequence ID" value="WTY36904.1"/>
    <property type="molecule type" value="Genomic_DNA"/>
</dbReference>
<organism evidence="1 2">
    <name type="scientific">Nocardia salmonicida</name>
    <dbReference type="NCBI Taxonomy" id="53431"/>
    <lineage>
        <taxon>Bacteria</taxon>
        <taxon>Bacillati</taxon>
        <taxon>Actinomycetota</taxon>
        <taxon>Actinomycetes</taxon>
        <taxon>Mycobacteriales</taxon>
        <taxon>Nocardiaceae</taxon>
        <taxon>Nocardia</taxon>
    </lineage>
</organism>
<dbReference type="RefSeq" id="WP_405148971.1">
    <property type="nucleotide sequence ID" value="NZ_CP109527.1"/>
</dbReference>
<proteinExistence type="predicted"/>
<dbReference type="Proteomes" id="UP001621418">
    <property type="component" value="Chromosome"/>
</dbReference>
<accession>A0ABZ1NA97</accession>
<protein>
    <submittedName>
        <fullName evidence="1">Uncharacterized protein</fullName>
    </submittedName>
</protein>
<sequence>MSTEGVWPAVQALAATWSDSPLVQTFLARHPAHNDSDDVVAEALRNLQAGAAVLTETPLWTSTWEQIAQQMPLVQLTGEVRDYLRAAAPLGHAVELTVGWVRSQLPLYPAIHVPQFSPRGYRRSPEYSRRLPWSQQILQANLQAEQAPPSVAVLLGLDSYEVLSSAQNVVAAFIDSAEWQRYADLATALTPEDRHVLDAARHRVGVLLNPRLINEYEPARNERRNQYRRQRVAEVVAELNDRPKELADAFDAIDDLIDRALVNIHGQLVVRGDVPMIQPINLELDGLLARFEFDGDEALNVGESVRLDDPLVMGAYLIEGMRFNFGQFEGSRMSYTAQRLPATDNAFR</sequence>
<evidence type="ECO:0000313" key="2">
    <source>
        <dbReference type="Proteomes" id="UP001621418"/>
    </source>
</evidence>